<accession>A0A2U1DNE6</accession>
<keyword evidence="3" id="KW-1185">Reference proteome</keyword>
<dbReference type="Pfam" id="PF17248">
    <property type="entry name" value="DUF5317"/>
    <property type="match status" value="1"/>
</dbReference>
<keyword evidence="1" id="KW-0472">Membrane</keyword>
<feature type="transmembrane region" description="Helical" evidence="1">
    <location>
        <begin position="156"/>
        <end position="176"/>
    </location>
</feature>
<feature type="transmembrane region" description="Helical" evidence="1">
    <location>
        <begin position="78"/>
        <end position="97"/>
    </location>
</feature>
<organism evidence="2 3">
    <name type="scientific">Ezakiella coagulans</name>
    <dbReference type="NCBI Taxonomy" id="46507"/>
    <lineage>
        <taxon>Bacteria</taxon>
        <taxon>Bacillati</taxon>
        <taxon>Bacillota</taxon>
        <taxon>Tissierellia</taxon>
        <taxon>Ezakiella</taxon>
    </lineage>
</organism>
<reference evidence="2 3" key="1">
    <citation type="submission" date="2018-04" db="EMBL/GenBank/DDBJ databases">
        <title>Genomic Encyclopedia of Type Strains, Phase IV (KMG-IV): sequencing the most valuable type-strain genomes for metagenomic binning, comparative biology and taxonomic classification.</title>
        <authorList>
            <person name="Goeker M."/>
        </authorList>
    </citation>
    <scope>NUCLEOTIDE SEQUENCE [LARGE SCALE GENOMIC DNA]</scope>
    <source>
        <strain evidence="2 3">DSM 20705</strain>
    </source>
</reference>
<evidence type="ECO:0000313" key="2">
    <source>
        <dbReference type="EMBL" id="PVY89188.1"/>
    </source>
</evidence>
<keyword evidence="1" id="KW-0812">Transmembrane</keyword>
<gene>
    <name evidence="2" type="ORF">C7381_11026</name>
</gene>
<keyword evidence="1" id="KW-1133">Transmembrane helix</keyword>
<evidence type="ECO:0000313" key="3">
    <source>
        <dbReference type="Proteomes" id="UP000245793"/>
    </source>
</evidence>
<evidence type="ECO:0008006" key="4">
    <source>
        <dbReference type="Google" id="ProtNLM"/>
    </source>
</evidence>
<feature type="transmembrane region" description="Helical" evidence="1">
    <location>
        <begin position="55"/>
        <end position="72"/>
    </location>
</feature>
<sequence length="193" mass="21951">MIAESILFVLIFSMIKKYNFSNTEFFPKKYITFPLVFVVINVGLFVAAKTGASPVQIRILHMLSFVFFYPYMIKNYKYTGMLFLIAGVSLNLIVMYFNGFRMPIDPYFYSKIASANDYALTRAGFNLYHSLIDENTVLYLLGDTIPLMKPYPFPKVVSIGDILIGIGFSALAITALRGDYNEKNEEGEISDEK</sequence>
<dbReference type="RefSeq" id="WP_116480481.1">
    <property type="nucleotide sequence ID" value="NZ_QEKV01000010.1"/>
</dbReference>
<dbReference type="AlphaFoldDB" id="A0A2U1DNE6"/>
<proteinExistence type="predicted"/>
<comment type="caution">
    <text evidence="2">The sequence shown here is derived from an EMBL/GenBank/DDBJ whole genome shotgun (WGS) entry which is preliminary data.</text>
</comment>
<dbReference type="EMBL" id="QEKV01000010">
    <property type="protein sequence ID" value="PVY89188.1"/>
    <property type="molecule type" value="Genomic_DNA"/>
</dbReference>
<dbReference type="InterPro" id="IPR035168">
    <property type="entry name" value="DUF5317"/>
</dbReference>
<feature type="transmembrane region" description="Helical" evidence="1">
    <location>
        <begin position="30"/>
        <end position="48"/>
    </location>
</feature>
<protein>
    <recommendedName>
        <fullName evidence="4">DUF5317 domain-containing protein</fullName>
    </recommendedName>
</protein>
<name>A0A2U1DNE6_9FIRM</name>
<evidence type="ECO:0000256" key="1">
    <source>
        <dbReference type="SAM" id="Phobius"/>
    </source>
</evidence>
<dbReference type="Proteomes" id="UP000245793">
    <property type="component" value="Unassembled WGS sequence"/>
</dbReference>